<dbReference type="InterPro" id="IPR041698">
    <property type="entry name" value="Methyltransf_25"/>
</dbReference>
<evidence type="ECO:0000259" key="1">
    <source>
        <dbReference type="Pfam" id="PF13649"/>
    </source>
</evidence>
<gene>
    <name evidence="2" type="ORF">CPELLU_LOCUS22</name>
</gene>
<dbReference type="EMBL" id="CAJVQA010000004">
    <property type="protein sequence ID" value="CAG8448873.1"/>
    <property type="molecule type" value="Genomic_DNA"/>
</dbReference>
<accession>A0A9N8VAJ6</accession>
<dbReference type="CDD" id="cd02440">
    <property type="entry name" value="AdoMet_MTases"/>
    <property type="match status" value="1"/>
</dbReference>
<proteinExistence type="predicted"/>
<protein>
    <submittedName>
        <fullName evidence="2">20428_t:CDS:1</fullName>
    </submittedName>
</protein>
<reference evidence="2" key="1">
    <citation type="submission" date="2021-06" db="EMBL/GenBank/DDBJ databases">
        <authorList>
            <person name="Kallberg Y."/>
            <person name="Tangrot J."/>
            <person name="Rosling A."/>
        </authorList>
    </citation>
    <scope>NUCLEOTIDE SEQUENCE</scope>
    <source>
        <strain evidence="2">FL966</strain>
    </source>
</reference>
<evidence type="ECO:0000313" key="3">
    <source>
        <dbReference type="Proteomes" id="UP000789759"/>
    </source>
</evidence>
<name>A0A9N8VAJ6_9GLOM</name>
<feature type="domain" description="Methyltransferase" evidence="1">
    <location>
        <begin position="50"/>
        <end position="137"/>
    </location>
</feature>
<dbReference type="OrthoDB" id="2013972at2759"/>
<dbReference type="InterPro" id="IPR029063">
    <property type="entry name" value="SAM-dependent_MTases_sf"/>
</dbReference>
<sequence>MTENLLHDEINEDDSPYYIPVTESDHYVFKSVLKSNHISPIDKSTMKTCLDIAYGGGAWMMEMATDFPNCHFYGIDIEPRTPEAVYPHNCTFEKGDFLKKLPYPDNMFDLVHIRLTLVWLPIGNLLEEIARVTKPGGYIEFLDQDVSACPVNAGPLMTSLVNAWKDIQISKNINVDLLVNLDKTLIEKGFGDVQINKYPVPMGKWAGMVGEFFLSAFKLFTISTASLTYGHLSLQTEEEYTELVQKLGAECEEYQPIISIHAGFARKL</sequence>
<keyword evidence="3" id="KW-1185">Reference proteome</keyword>
<dbReference type="PANTHER" id="PTHR43591:SF110">
    <property type="entry name" value="RHODANESE DOMAIN-CONTAINING PROTEIN"/>
    <property type="match status" value="1"/>
</dbReference>
<dbReference type="Proteomes" id="UP000789759">
    <property type="component" value="Unassembled WGS sequence"/>
</dbReference>
<dbReference type="SUPFAM" id="SSF53335">
    <property type="entry name" value="S-adenosyl-L-methionine-dependent methyltransferases"/>
    <property type="match status" value="1"/>
</dbReference>
<organism evidence="2 3">
    <name type="scientific">Cetraspora pellucida</name>
    <dbReference type="NCBI Taxonomy" id="1433469"/>
    <lineage>
        <taxon>Eukaryota</taxon>
        <taxon>Fungi</taxon>
        <taxon>Fungi incertae sedis</taxon>
        <taxon>Mucoromycota</taxon>
        <taxon>Glomeromycotina</taxon>
        <taxon>Glomeromycetes</taxon>
        <taxon>Diversisporales</taxon>
        <taxon>Gigasporaceae</taxon>
        <taxon>Cetraspora</taxon>
    </lineage>
</organism>
<comment type="caution">
    <text evidence="2">The sequence shown here is derived from an EMBL/GenBank/DDBJ whole genome shotgun (WGS) entry which is preliminary data.</text>
</comment>
<dbReference type="PANTHER" id="PTHR43591">
    <property type="entry name" value="METHYLTRANSFERASE"/>
    <property type="match status" value="1"/>
</dbReference>
<dbReference type="AlphaFoldDB" id="A0A9N8VAJ6"/>
<evidence type="ECO:0000313" key="2">
    <source>
        <dbReference type="EMBL" id="CAG8448873.1"/>
    </source>
</evidence>
<dbReference type="Pfam" id="PF13649">
    <property type="entry name" value="Methyltransf_25"/>
    <property type="match status" value="1"/>
</dbReference>
<dbReference type="Gene3D" id="3.40.50.150">
    <property type="entry name" value="Vaccinia Virus protein VP39"/>
    <property type="match status" value="1"/>
</dbReference>